<name>M1BMF5_SOLTU</name>
<reference evidence="3" key="1">
    <citation type="journal article" date="2011" name="Nature">
        <title>Genome sequence and analysis of the tuber crop potato.</title>
        <authorList>
            <consortium name="The Potato Genome Sequencing Consortium"/>
        </authorList>
    </citation>
    <scope>NUCLEOTIDE SEQUENCE [LARGE SCALE GENOMIC DNA]</scope>
    <source>
        <strain evidence="3">cv. DM1-3 516 R44</strain>
    </source>
</reference>
<feature type="region of interest" description="Disordered" evidence="1">
    <location>
        <begin position="1"/>
        <end position="21"/>
    </location>
</feature>
<organism evidence="2 3">
    <name type="scientific">Solanum tuberosum</name>
    <name type="common">Potato</name>
    <dbReference type="NCBI Taxonomy" id="4113"/>
    <lineage>
        <taxon>Eukaryota</taxon>
        <taxon>Viridiplantae</taxon>
        <taxon>Streptophyta</taxon>
        <taxon>Embryophyta</taxon>
        <taxon>Tracheophyta</taxon>
        <taxon>Spermatophyta</taxon>
        <taxon>Magnoliopsida</taxon>
        <taxon>eudicotyledons</taxon>
        <taxon>Gunneridae</taxon>
        <taxon>Pentapetalae</taxon>
        <taxon>asterids</taxon>
        <taxon>lamiids</taxon>
        <taxon>Solanales</taxon>
        <taxon>Solanaceae</taxon>
        <taxon>Solanoideae</taxon>
        <taxon>Solaneae</taxon>
        <taxon>Solanum</taxon>
    </lineage>
</organism>
<dbReference type="InParanoid" id="M1BMF5"/>
<dbReference type="EnsemblPlants" id="PGSC0003DMT400048441">
    <property type="protein sequence ID" value="PGSC0003DMT400048441"/>
    <property type="gene ID" value="PGSC0003DMG400018814"/>
</dbReference>
<protein>
    <submittedName>
        <fullName evidence="2">Uncharacterized protein</fullName>
    </submittedName>
</protein>
<evidence type="ECO:0000256" key="1">
    <source>
        <dbReference type="SAM" id="MobiDB-lite"/>
    </source>
</evidence>
<dbReference type="HOGENOM" id="CLU_3018106_0_0_1"/>
<evidence type="ECO:0000313" key="3">
    <source>
        <dbReference type="Proteomes" id="UP000011115"/>
    </source>
</evidence>
<proteinExistence type="predicted"/>
<accession>M1BMF5</accession>
<keyword evidence="3" id="KW-1185">Reference proteome</keyword>
<reference evidence="2" key="2">
    <citation type="submission" date="2015-06" db="UniProtKB">
        <authorList>
            <consortium name="EnsemblPlants"/>
        </authorList>
    </citation>
    <scope>IDENTIFICATION</scope>
    <source>
        <strain evidence="2">DM1-3 516 R44</strain>
    </source>
</reference>
<dbReference type="AlphaFoldDB" id="M1BMF5"/>
<dbReference type="Gramene" id="PGSC0003DMT400048441">
    <property type="protein sequence ID" value="PGSC0003DMT400048441"/>
    <property type="gene ID" value="PGSC0003DMG400018814"/>
</dbReference>
<dbReference type="Proteomes" id="UP000011115">
    <property type="component" value="Unassembled WGS sequence"/>
</dbReference>
<dbReference type="PaxDb" id="4113-PGSC0003DMT400048441"/>
<evidence type="ECO:0000313" key="2">
    <source>
        <dbReference type="EnsemblPlants" id="PGSC0003DMT400048441"/>
    </source>
</evidence>
<sequence length="56" mass="6106">MASASHTNDEDDATCLAREGQDIDEEVDLDALFNIFQQQVEESSSTSTAVKGKTKE</sequence>